<keyword evidence="3" id="KW-1185">Reference proteome</keyword>
<evidence type="ECO:0000313" key="2">
    <source>
        <dbReference type="EMBL" id="SHM47649.1"/>
    </source>
</evidence>
<dbReference type="STRING" id="1120996.SAMN02746066_02125"/>
<dbReference type="AlphaFoldDB" id="A0A1M7J3K9"/>
<accession>A0A1M7J3K9</accession>
<proteinExistence type="predicted"/>
<reference evidence="2 3" key="1">
    <citation type="submission" date="2016-11" db="EMBL/GenBank/DDBJ databases">
        <authorList>
            <person name="Jaros S."/>
            <person name="Januszkiewicz K."/>
            <person name="Wedrychowicz H."/>
        </authorList>
    </citation>
    <scope>NUCLEOTIDE SEQUENCE [LARGE SCALE GENOMIC DNA]</scope>
    <source>
        <strain evidence="2 3">DSM 15930</strain>
    </source>
</reference>
<sequence>MNRDNYLSQIKTALREAKVDQGIIDEVIGDYEEHFRMGIKYNKSEEEICVELGSVEEIVAEISAMGTANQTAKEDTRRDEIDNTNTFAVASKESEQQKEDSSQAPFTKVQVDGICADIVIKGGDTFKVDYINNGSEKDKLAYQFYHYQEGDTFFVGVKENFSKMLFRVLRNVDLRLVVQLPSHVEDIKVKVASGDCRIDGVKLKKLAMYSASGDINMNQTVCIEADLHSSSGDLRVENSNVDTLYTKTSSGDVQVMYTNSRFVKCNSSSGDVEINEGITERLEAQSASGDVKCYAVSKEYFLKSISGDVAVRMQGDAEANYESISGDIGIHLNNNQNGYVLNASTVSGDVNIGYMGMYQSDCKSGHYTFGNQGSKIHAKTVSGDIDLKG</sequence>
<dbReference type="InterPro" id="IPR025164">
    <property type="entry name" value="Toastrack_DUF4097"/>
</dbReference>
<name>A0A1M7J3K9_9FIRM</name>
<dbReference type="Proteomes" id="UP000184038">
    <property type="component" value="Unassembled WGS sequence"/>
</dbReference>
<gene>
    <name evidence="2" type="ORF">SAMN02746066_02125</name>
</gene>
<dbReference type="Pfam" id="PF13349">
    <property type="entry name" value="DUF4097"/>
    <property type="match status" value="1"/>
</dbReference>
<dbReference type="OrthoDB" id="9804829at2"/>
<organism evidence="2 3">
    <name type="scientific">Anaerosporobacter mobilis DSM 15930</name>
    <dbReference type="NCBI Taxonomy" id="1120996"/>
    <lineage>
        <taxon>Bacteria</taxon>
        <taxon>Bacillati</taxon>
        <taxon>Bacillota</taxon>
        <taxon>Clostridia</taxon>
        <taxon>Lachnospirales</taxon>
        <taxon>Lachnospiraceae</taxon>
        <taxon>Anaerosporobacter</taxon>
    </lineage>
</organism>
<dbReference type="Gene3D" id="2.160.20.120">
    <property type="match status" value="1"/>
</dbReference>
<protein>
    <submittedName>
        <fullName evidence="2">DUF4097 and DUF4098 domain-containing protein YvlB</fullName>
    </submittedName>
</protein>
<evidence type="ECO:0000313" key="3">
    <source>
        <dbReference type="Proteomes" id="UP000184038"/>
    </source>
</evidence>
<dbReference type="RefSeq" id="WP_073287307.1">
    <property type="nucleotide sequence ID" value="NZ_FRCP01000010.1"/>
</dbReference>
<evidence type="ECO:0000259" key="1">
    <source>
        <dbReference type="Pfam" id="PF13349"/>
    </source>
</evidence>
<feature type="domain" description="DUF4097" evidence="1">
    <location>
        <begin position="115"/>
        <end position="292"/>
    </location>
</feature>
<dbReference type="EMBL" id="FRCP01000010">
    <property type="protein sequence ID" value="SHM47649.1"/>
    <property type="molecule type" value="Genomic_DNA"/>
</dbReference>
<dbReference type="Pfam" id="PF22564">
    <property type="entry name" value="HAAS"/>
    <property type="match status" value="1"/>
</dbReference>